<keyword evidence="3" id="KW-1185">Reference proteome</keyword>
<feature type="transmembrane region" description="Helical" evidence="1">
    <location>
        <begin position="20"/>
        <end position="37"/>
    </location>
</feature>
<dbReference type="Proteomes" id="UP001500751">
    <property type="component" value="Unassembled WGS sequence"/>
</dbReference>
<evidence type="ECO:0000256" key="1">
    <source>
        <dbReference type="SAM" id="Phobius"/>
    </source>
</evidence>
<proteinExistence type="predicted"/>
<keyword evidence="1" id="KW-0812">Transmembrane</keyword>
<evidence type="ECO:0000313" key="3">
    <source>
        <dbReference type="Proteomes" id="UP001500751"/>
    </source>
</evidence>
<evidence type="ECO:0000313" key="2">
    <source>
        <dbReference type="EMBL" id="GAA2040203.1"/>
    </source>
</evidence>
<keyword evidence="1" id="KW-0472">Membrane</keyword>
<feature type="transmembrane region" description="Helical" evidence="1">
    <location>
        <begin position="49"/>
        <end position="70"/>
    </location>
</feature>
<organism evidence="2 3">
    <name type="scientific">Catenulispora yoronensis</name>
    <dbReference type="NCBI Taxonomy" id="450799"/>
    <lineage>
        <taxon>Bacteria</taxon>
        <taxon>Bacillati</taxon>
        <taxon>Actinomycetota</taxon>
        <taxon>Actinomycetes</taxon>
        <taxon>Catenulisporales</taxon>
        <taxon>Catenulisporaceae</taxon>
        <taxon>Catenulispora</taxon>
    </lineage>
</organism>
<protein>
    <recommendedName>
        <fullName evidence="4">DUF4129 domain-containing protein</fullName>
    </recommendedName>
</protein>
<keyword evidence="1" id="KW-1133">Transmembrane helix</keyword>
<feature type="transmembrane region" description="Helical" evidence="1">
    <location>
        <begin position="186"/>
        <end position="209"/>
    </location>
</feature>
<accession>A0ABN2UMT5</accession>
<sequence>MWGYTRDRGLGWREVLTPAVTVWAVAAVYALGLRHPIWQWPRPGIADRWFVLAAAVTTGVGASTVAHRLVASFVADLWLGRRFRRLLSPLLERRRTRWEKAHKLAVDHEHEPCGTGHAADRNRIALARPRSPTWMGDRSVALETRIRGEYDLDLAAAWPRLWLVLPEPSRADLRAAALEWQDAVAWGAWAVLYALLALAWWPLVLLALLSWSWGVGRARSAVAKSTDLVEAAVDLYVPELARKLLPVSGEPVVDPAVGRLINTRLRKGG</sequence>
<gene>
    <name evidence="2" type="ORF">GCM10009839_47860</name>
</gene>
<name>A0ABN2UMT5_9ACTN</name>
<reference evidence="2 3" key="1">
    <citation type="journal article" date="2019" name="Int. J. Syst. Evol. Microbiol.">
        <title>The Global Catalogue of Microorganisms (GCM) 10K type strain sequencing project: providing services to taxonomists for standard genome sequencing and annotation.</title>
        <authorList>
            <consortium name="The Broad Institute Genomics Platform"/>
            <consortium name="The Broad Institute Genome Sequencing Center for Infectious Disease"/>
            <person name="Wu L."/>
            <person name="Ma J."/>
        </authorList>
    </citation>
    <scope>NUCLEOTIDE SEQUENCE [LARGE SCALE GENOMIC DNA]</scope>
    <source>
        <strain evidence="2 3">JCM 16014</strain>
    </source>
</reference>
<evidence type="ECO:0008006" key="4">
    <source>
        <dbReference type="Google" id="ProtNLM"/>
    </source>
</evidence>
<dbReference type="EMBL" id="BAAAQN010000029">
    <property type="protein sequence ID" value="GAA2040203.1"/>
    <property type="molecule type" value="Genomic_DNA"/>
</dbReference>
<comment type="caution">
    <text evidence="2">The sequence shown here is derived from an EMBL/GenBank/DDBJ whole genome shotgun (WGS) entry which is preliminary data.</text>
</comment>